<protein>
    <recommendedName>
        <fullName evidence="4">BTB domain-containing protein</fullName>
    </recommendedName>
</protein>
<dbReference type="InterPro" id="IPR000210">
    <property type="entry name" value="BTB/POZ_dom"/>
</dbReference>
<gene>
    <name evidence="5" type="ORF">CDEB00056_LOCUS9931</name>
</gene>
<keyword evidence="1" id="KW-0880">Kelch repeat</keyword>
<dbReference type="SMART" id="SM00225">
    <property type="entry name" value="BTB"/>
    <property type="match status" value="1"/>
</dbReference>
<dbReference type="CDD" id="cd14733">
    <property type="entry name" value="BACK"/>
    <property type="match status" value="1"/>
</dbReference>
<dbReference type="InterPro" id="IPR011705">
    <property type="entry name" value="BACK"/>
</dbReference>
<keyword evidence="2" id="KW-0677">Repeat</keyword>
<organism evidence="5">
    <name type="scientific">Chaetoceros debilis</name>
    <dbReference type="NCBI Taxonomy" id="122233"/>
    <lineage>
        <taxon>Eukaryota</taxon>
        <taxon>Sar</taxon>
        <taxon>Stramenopiles</taxon>
        <taxon>Ochrophyta</taxon>
        <taxon>Bacillariophyta</taxon>
        <taxon>Coscinodiscophyceae</taxon>
        <taxon>Chaetocerotophycidae</taxon>
        <taxon>Chaetocerotales</taxon>
        <taxon>Chaetocerotaceae</taxon>
        <taxon>Chaetoceros</taxon>
    </lineage>
</organism>
<evidence type="ECO:0000256" key="3">
    <source>
        <dbReference type="SAM" id="MobiDB-lite"/>
    </source>
</evidence>
<feature type="region of interest" description="Disordered" evidence="3">
    <location>
        <begin position="263"/>
        <end position="282"/>
    </location>
</feature>
<dbReference type="Pfam" id="PF07707">
    <property type="entry name" value="BACK"/>
    <property type="match status" value="1"/>
</dbReference>
<dbReference type="EMBL" id="HBIO01012771">
    <property type="protein sequence ID" value="CAE0465090.1"/>
    <property type="molecule type" value="Transcribed_RNA"/>
</dbReference>
<evidence type="ECO:0000256" key="2">
    <source>
        <dbReference type="ARBA" id="ARBA00022737"/>
    </source>
</evidence>
<dbReference type="AlphaFoldDB" id="A0A7S3V951"/>
<dbReference type="PANTHER" id="PTHR45632:SF3">
    <property type="entry name" value="KELCH-LIKE PROTEIN 32"/>
    <property type="match status" value="1"/>
</dbReference>
<evidence type="ECO:0000313" key="5">
    <source>
        <dbReference type="EMBL" id="CAE0465090.1"/>
    </source>
</evidence>
<dbReference type="SMART" id="SM00875">
    <property type="entry name" value="BACK"/>
    <property type="match status" value="1"/>
</dbReference>
<dbReference type="FunFam" id="1.25.40.420:FF:000001">
    <property type="entry name" value="Kelch-like family member 12"/>
    <property type="match status" value="1"/>
</dbReference>
<accession>A0A7S3V951</accession>
<reference evidence="5" key="1">
    <citation type="submission" date="2021-01" db="EMBL/GenBank/DDBJ databases">
        <authorList>
            <person name="Corre E."/>
            <person name="Pelletier E."/>
            <person name="Niang G."/>
            <person name="Scheremetjew M."/>
            <person name="Finn R."/>
            <person name="Kale V."/>
            <person name="Holt S."/>
            <person name="Cochrane G."/>
            <person name="Meng A."/>
            <person name="Brown T."/>
            <person name="Cohen L."/>
        </authorList>
    </citation>
    <scope>NUCLEOTIDE SEQUENCE</scope>
    <source>
        <strain evidence="5">MM31A-1</strain>
    </source>
</reference>
<dbReference type="PROSITE" id="PS50097">
    <property type="entry name" value="BTB"/>
    <property type="match status" value="1"/>
</dbReference>
<sequence>MDPTAEEVNPLYSLSLASHLVSLYKTNTITDISIKCGDEDFDLHSPVLSHGSNYFRTVLSTQVEPQINLDFEPPIQAPTFRIIVDSLYTGVVNDIAEENVTDILEGSHHLQVKHATDACVNFMIRHLNTENCLQYWLSARLCDNKKVKDAAIGLIGRHLDLVSKTPLFLALEADVVVEILSDDELQVPSEVHAYESAMGWLKYDSEGRRKHLSDVLNSIRLDLLPVNYLVNVVGKEDMIEENSVTMKMYTKALKNRLGKVKTDVKSRGSGKGRKSESIFNFL</sequence>
<dbReference type="PANTHER" id="PTHR45632">
    <property type="entry name" value="LD33804P"/>
    <property type="match status" value="1"/>
</dbReference>
<feature type="domain" description="BTB" evidence="4">
    <location>
        <begin position="30"/>
        <end position="93"/>
    </location>
</feature>
<evidence type="ECO:0000256" key="1">
    <source>
        <dbReference type="ARBA" id="ARBA00022441"/>
    </source>
</evidence>
<name>A0A7S3V951_9STRA</name>
<dbReference type="Pfam" id="PF00651">
    <property type="entry name" value="BTB"/>
    <property type="match status" value="1"/>
</dbReference>
<proteinExistence type="predicted"/>
<dbReference type="Gene3D" id="3.30.710.10">
    <property type="entry name" value="Potassium Channel Kv1.1, Chain A"/>
    <property type="match status" value="1"/>
</dbReference>
<dbReference type="Gene3D" id="1.25.40.420">
    <property type="match status" value="1"/>
</dbReference>
<dbReference type="SUPFAM" id="SSF54695">
    <property type="entry name" value="POZ domain"/>
    <property type="match status" value="1"/>
</dbReference>
<evidence type="ECO:0000259" key="4">
    <source>
        <dbReference type="PROSITE" id="PS50097"/>
    </source>
</evidence>
<dbReference type="InterPro" id="IPR011333">
    <property type="entry name" value="SKP1/BTB/POZ_sf"/>
</dbReference>